<evidence type="ECO:0000256" key="1">
    <source>
        <dbReference type="ARBA" id="ARBA00004286"/>
    </source>
</evidence>
<evidence type="ECO:0000256" key="8">
    <source>
        <dbReference type="ARBA" id="ARBA00023242"/>
    </source>
</evidence>
<dbReference type="PANTHER" id="PTHR13557">
    <property type="entry name" value="COILED-COIL DOMAIN-CONTAINING PROTEIN 86"/>
    <property type="match status" value="1"/>
</dbReference>
<comment type="caution">
    <text evidence="11">The sequence shown here is derived from an EMBL/GenBank/DDBJ whole genome shotgun (WGS) entry which is preliminary data.</text>
</comment>
<dbReference type="Proteomes" id="UP000247498">
    <property type="component" value="Unassembled WGS sequence"/>
</dbReference>
<reference evidence="11 12" key="1">
    <citation type="journal article" date="2018" name="Sci. Rep.">
        <title>Raphidocelis subcapitata (=Pseudokirchneriella subcapitata) provides an insight into genome evolution and environmental adaptations in the Sphaeropleales.</title>
        <authorList>
            <person name="Suzuki S."/>
            <person name="Yamaguchi H."/>
            <person name="Nakajima N."/>
            <person name="Kawachi M."/>
        </authorList>
    </citation>
    <scope>NUCLEOTIDE SEQUENCE [LARGE SCALE GENOMIC DNA]</scope>
    <source>
        <strain evidence="11 12">NIES-35</strain>
    </source>
</reference>
<evidence type="ECO:0000256" key="5">
    <source>
        <dbReference type="ARBA" id="ARBA00022553"/>
    </source>
</evidence>
<feature type="compositionally biased region" description="Basic and acidic residues" evidence="10">
    <location>
        <begin position="11"/>
        <end position="23"/>
    </location>
</feature>
<evidence type="ECO:0000256" key="10">
    <source>
        <dbReference type="SAM" id="MobiDB-lite"/>
    </source>
</evidence>
<keyword evidence="6" id="KW-0164">Citrullination</keyword>
<evidence type="ECO:0000256" key="4">
    <source>
        <dbReference type="ARBA" id="ARBA00022454"/>
    </source>
</evidence>
<evidence type="ECO:0000313" key="11">
    <source>
        <dbReference type="EMBL" id="GBF87834.1"/>
    </source>
</evidence>
<name>A0A2V0NKH8_9CHLO</name>
<dbReference type="InterPro" id="IPR026570">
    <property type="entry name" value="CCDC86"/>
</dbReference>
<proteinExistence type="predicted"/>
<accession>A0A2V0NKH8</accession>
<feature type="compositionally biased region" description="Basic and acidic residues" evidence="10">
    <location>
        <begin position="146"/>
        <end position="161"/>
    </location>
</feature>
<evidence type="ECO:0000256" key="3">
    <source>
        <dbReference type="ARBA" id="ARBA00016738"/>
    </source>
</evidence>
<keyword evidence="7" id="KW-0175">Coiled coil</keyword>
<keyword evidence="5" id="KW-0597">Phosphoprotein</keyword>
<evidence type="ECO:0000256" key="9">
    <source>
        <dbReference type="ARBA" id="ARBA00093307"/>
    </source>
</evidence>
<evidence type="ECO:0000256" key="6">
    <source>
        <dbReference type="ARBA" id="ARBA00022934"/>
    </source>
</evidence>
<evidence type="ECO:0000313" key="12">
    <source>
        <dbReference type="Proteomes" id="UP000247498"/>
    </source>
</evidence>
<feature type="region of interest" description="Disordered" evidence="10">
    <location>
        <begin position="139"/>
        <end position="168"/>
    </location>
</feature>
<dbReference type="PANTHER" id="PTHR13557:SF1">
    <property type="entry name" value="COILED-COIL DOMAIN-CONTAINING PROTEIN 86"/>
    <property type="match status" value="1"/>
</dbReference>
<organism evidence="11 12">
    <name type="scientific">Raphidocelis subcapitata</name>
    <dbReference type="NCBI Taxonomy" id="307507"/>
    <lineage>
        <taxon>Eukaryota</taxon>
        <taxon>Viridiplantae</taxon>
        <taxon>Chlorophyta</taxon>
        <taxon>core chlorophytes</taxon>
        <taxon>Chlorophyceae</taxon>
        <taxon>CS clade</taxon>
        <taxon>Sphaeropleales</taxon>
        <taxon>Selenastraceae</taxon>
        <taxon>Raphidocelis</taxon>
    </lineage>
</organism>
<comment type="function">
    <text evidence="9">Required for proper chromosome segregation during mitosis and error-free mitotic progression.</text>
</comment>
<keyword evidence="4" id="KW-0158">Chromosome</keyword>
<dbReference type="STRING" id="307507.A0A2V0NKH8"/>
<dbReference type="GO" id="GO:0005694">
    <property type="term" value="C:chromosome"/>
    <property type="evidence" value="ECO:0007669"/>
    <property type="project" value="UniProtKB-SubCell"/>
</dbReference>
<evidence type="ECO:0000256" key="7">
    <source>
        <dbReference type="ARBA" id="ARBA00023054"/>
    </source>
</evidence>
<feature type="region of interest" description="Disordered" evidence="10">
    <location>
        <begin position="176"/>
        <end position="195"/>
    </location>
</feature>
<dbReference type="OrthoDB" id="537984at2759"/>
<keyword evidence="8" id="KW-0539">Nucleus</keyword>
<dbReference type="GO" id="GO:0005730">
    <property type="term" value="C:nucleolus"/>
    <property type="evidence" value="ECO:0007669"/>
    <property type="project" value="UniProtKB-SubCell"/>
</dbReference>
<protein>
    <recommendedName>
        <fullName evidence="3">Coiled-coil domain-containing protein 86</fullName>
    </recommendedName>
</protein>
<feature type="compositionally biased region" description="Basic residues" evidence="10">
    <location>
        <begin position="178"/>
        <end position="189"/>
    </location>
</feature>
<feature type="region of interest" description="Disordered" evidence="10">
    <location>
        <begin position="1"/>
        <end position="91"/>
    </location>
</feature>
<gene>
    <name evidence="11" type="ORF">Rsub_00546</name>
</gene>
<feature type="compositionally biased region" description="Low complexity" evidence="10">
    <location>
        <begin position="62"/>
        <end position="72"/>
    </location>
</feature>
<evidence type="ECO:0000256" key="2">
    <source>
        <dbReference type="ARBA" id="ARBA00004604"/>
    </source>
</evidence>
<dbReference type="EMBL" id="BDRX01000002">
    <property type="protein sequence ID" value="GBF87834.1"/>
    <property type="molecule type" value="Genomic_DNA"/>
</dbReference>
<comment type="subcellular location">
    <subcellularLocation>
        <location evidence="1">Chromosome</location>
    </subcellularLocation>
    <subcellularLocation>
        <location evidence="2">Nucleus</location>
        <location evidence="2">Nucleolus</location>
    </subcellularLocation>
</comment>
<dbReference type="InParanoid" id="A0A2V0NKH8"/>
<keyword evidence="12" id="KW-1185">Reference proteome</keyword>
<sequence length="195" mass="21481">MGRFDNWEPAQETREYETVDLRHAALGPKGYKVNPIKSSRKRKMGEQPEDQPQAMDRDDGGAEAAAAAAAAAEPPPAAKRQRVEGEPYRTVSGKVWKGAGFKAGTYKSAIMGTSWEKKMATKAAKKQFSEQKAVAVDSLRAKRKAKRDERTAAATRKKENQAKSAVVQKVTNSATVKKMMKSKKQRKLLKTADTN</sequence>
<dbReference type="AlphaFoldDB" id="A0A2V0NKH8"/>